<feature type="non-terminal residue" evidence="5">
    <location>
        <position position="156"/>
    </location>
</feature>
<organism evidence="5 6">
    <name type="scientific">Elysia crispata</name>
    <name type="common">lettuce slug</name>
    <dbReference type="NCBI Taxonomy" id="231223"/>
    <lineage>
        <taxon>Eukaryota</taxon>
        <taxon>Metazoa</taxon>
        <taxon>Spiralia</taxon>
        <taxon>Lophotrochozoa</taxon>
        <taxon>Mollusca</taxon>
        <taxon>Gastropoda</taxon>
        <taxon>Heterobranchia</taxon>
        <taxon>Euthyneura</taxon>
        <taxon>Panpulmonata</taxon>
        <taxon>Sacoglossa</taxon>
        <taxon>Placobranchoidea</taxon>
        <taxon>Plakobranchidae</taxon>
        <taxon>Elysia</taxon>
    </lineage>
</organism>
<sequence>LKGSSSLKDDIPTTIPTVGTNLMTVFTSKKAEVTVREMGGAMGPIWHNYYTDSSAIMFMIDMSKHTQVAISCVQLMTMLSHPATQNTAILILLNKTDNSNGMNWPEVQSLMRLDQVTKHATQSISVLEISAKTGYNLDKVTKWLYQQNKLAESSGS</sequence>
<evidence type="ECO:0000313" key="5">
    <source>
        <dbReference type="EMBL" id="KAK3711494.1"/>
    </source>
</evidence>
<evidence type="ECO:0000256" key="1">
    <source>
        <dbReference type="ARBA" id="ARBA00022741"/>
    </source>
</evidence>
<keyword evidence="6" id="KW-1185">Reference proteome</keyword>
<feature type="binding site" evidence="3">
    <location>
        <position position="40"/>
    </location>
    <ligand>
        <name>GTP</name>
        <dbReference type="ChEBI" id="CHEBI:37565"/>
    </ligand>
</feature>
<dbReference type="InterPro" id="IPR027417">
    <property type="entry name" value="P-loop_NTPase"/>
</dbReference>
<dbReference type="EMBL" id="JAWDGP010007610">
    <property type="protein sequence ID" value="KAK3711494.1"/>
    <property type="molecule type" value="Genomic_DNA"/>
</dbReference>
<dbReference type="InterPro" id="IPR006689">
    <property type="entry name" value="Small_GTPase_ARF/SAR"/>
</dbReference>
<accession>A0AAE1CLT4</accession>
<feature type="binding site" evidence="3">
    <location>
        <begin position="94"/>
        <end position="97"/>
    </location>
    <ligand>
        <name>GTP</name>
        <dbReference type="ChEBI" id="CHEBI:37565"/>
    </ligand>
</feature>
<evidence type="ECO:0000256" key="2">
    <source>
        <dbReference type="ARBA" id="ARBA00023134"/>
    </source>
</evidence>
<dbReference type="Gene3D" id="3.40.50.300">
    <property type="entry name" value="P-loop containing nucleotide triphosphate hydrolases"/>
    <property type="match status" value="1"/>
</dbReference>
<evidence type="ECO:0000313" key="6">
    <source>
        <dbReference type="Proteomes" id="UP001283361"/>
    </source>
</evidence>
<dbReference type="SUPFAM" id="SSF52540">
    <property type="entry name" value="P-loop containing nucleoside triphosphate hydrolases"/>
    <property type="match status" value="1"/>
</dbReference>
<keyword evidence="4" id="KW-0460">Magnesium</keyword>
<gene>
    <name evidence="5" type="ORF">RRG08_035828</name>
</gene>
<dbReference type="PROSITE" id="PS51417">
    <property type="entry name" value="ARF"/>
    <property type="match status" value="1"/>
</dbReference>
<comment type="caution">
    <text evidence="5">The sequence shown here is derived from an EMBL/GenBank/DDBJ whole genome shotgun (WGS) entry which is preliminary data.</text>
</comment>
<feature type="binding site" evidence="4">
    <location>
        <position position="17"/>
    </location>
    <ligand>
        <name>Mg(2+)</name>
        <dbReference type="ChEBI" id="CHEBI:18420"/>
    </ligand>
</feature>
<dbReference type="Pfam" id="PF00025">
    <property type="entry name" value="Arf"/>
    <property type="match status" value="1"/>
</dbReference>
<dbReference type="AlphaFoldDB" id="A0AAE1CLT4"/>
<reference evidence="5" key="1">
    <citation type="journal article" date="2023" name="G3 (Bethesda)">
        <title>A reference genome for the long-term kleptoplast-retaining sea slug Elysia crispata morphotype clarki.</title>
        <authorList>
            <person name="Eastman K.E."/>
            <person name="Pendleton A.L."/>
            <person name="Shaikh M.A."/>
            <person name="Suttiyut T."/>
            <person name="Ogas R."/>
            <person name="Tomko P."/>
            <person name="Gavelis G."/>
            <person name="Widhalm J.R."/>
            <person name="Wisecaver J.H."/>
        </authorList>
    </citation>
    <scope>NUCLEOTIDE SEQUENCE</scope>
    <source>
        <strain evidence="5">ECLA1</strain>
    </source>
</reference>
<keyword evidence="4" id="KW-0479">Metal-binding</keyword>
<dbReference type="PANTHER" id="PTHR46688">
    <property type="entry name" value="ADP-RIBOSYLATION FACTOR-LIKE PROTEIN 16"/>
    <property type="match status" value="1"/>
</dbReference>
<keyword evidence="2 3" id="KW-0342">GTP-binding</keyword>
<dbReference type="GO" id="GO:0003924">
    <property type="term" value="F:GTPase activity"/>
    <property type="evidence" value="ECO:0007669"/>
    <property type="project" value="InterPro"/>
</dbReference>
<keyword evidence="1 3" id="KW-0547">Nucleotide-binding</keyword>
<dbReference type="Proteomes" id="UP001283361">
    <property type="component" value="Unassembled WGS sequence"/>
</dbReference>
<proteinExistence type="predicted"/>
<protein>
    <recommendedName>
        <fullName evidence="7">ADP-ribosylation factor-like protein 16</fullName>
    </recommendedName>
</protein>
<evidence type="ECO:0000256" key="3">
    <source>
        <dbReference type="PIRSR" id="PIRSR606689-1"/>
    </source>
</evidence>
<dbReference type="GO" id="GO:0005525">
    <property type="term" value="F:GTP binding"/>
    <property type="evidence" value="ECO:0007669"/>
    <property type="project" value="UniProtKB-KW"/>
</dbReference>
<dbReference type="PANTHER" id="PTHR46688:SF1">
    <property type="entry name" value="ADP-RIBOSYLATION FACTOR-LIKE PROTEIN 16"/>
    <property type="match status" value="1"/>
</dbReference>
<dbReference type="GO" id="GO:0046872">
    <property type="term" value="F:metal ion binding"/>
    <property type="evidence" value="ECO:0007669"/>
    <property type="project" value="UniProtKB-KW"/>
</dbReference>
<name>A0AAE1CLT4_9GAST</name>
<evidence type="ECO:0000256" key="4">
    <source>
        <dbReference type="PIRSR" id="PIRSR606689-2"/>
    </source>
</evidence>
<evidence type="ECO:0008006" key="7">
    <source>
        <dbReference type="Google" id="ProtNLM"/>
    </source>
</evidence>